<evidence type="ECO:0000313" key="8">
    <source>
        <dbReference type="Proteomes" id="UP000628710"/>
    </source>
</evidence>
<dbReference type="EMBL" id="JAEMNX010000001">
    <property type="protein sequence ID" value="MBJ7536151.1"/>
    <property type="molecule type" value="Genomic_DNA"/>
</dbReference>
<gene>
    <name evidence="7" type="ORF">I8J31_00510</name>
</gene>
<evidence type="ECO:0000256" key="3">
    <source>
        <dbReference type="ARBA" id="ARBA00022989"/>
    </source>
</evidence>
<proteinExistence type="predicted"/>
<evidence type="ECO:0000256" key="2">
    <source>
        <dbReference type="ARBA" id="ARBA00022692"/>
    </source>
</evidence>
<dbReference type="Gene3D" id="2.40.50.100">
    <property type="match status" value="1"/>
</dbReference>
<keyword evidence="4 6" id="KW-0472">Membrane</keyword>
<dbReference type="PANTHER" id="PTHR30386">
    <property type="entry name" value="MEMBRANE FUSION SUBUNIT OF EMRAB-TOLC MULTIDRUG EFFLUX PUMP"/>
    <property type="match status" value="1"/>
</dbReference>
<keyword evidence="3 6" id="KW-1133">Transmembrane helix</keyword>
<dbReference type="SUPFAM" id="SSF111369">
    <property type="entry name" value="HlyD-like secretion proteins"/>
    <property type="match status" value="1"/>
</dbReference>
<dbReference type="RefSeq" id="WP_199466232.1">
    <property type="nucleotide sequence ID" value="NZ_JAEMNX010000001.1"/>
</dbReference>
<protein>
    <submittedName>
        <fullName evidence="7">HlyD family efflux transporter periplasmic adaptor subunit</fullName>
    </submittedName>
</protein>
<dbReference type="GO" id="GO:0016020">
    <property type="term" value="C:membrane"/>
    <property type="evidence" value="ECO:0007669"/>
    <property type="project" value="UniProtKB-SubCell"/>
</dbReference>
<evidence type="ECO:0000256" key="6">
    <source>
        <dbReference type="SAM" id="Phobius"/>
    </source>
</evidence>
<comment type="subcellular location">
    <subcellularLocation>
        <location evidence="1">Membrane</location>
        <topology evidence="1">Single-pass membrane protein</topology>
    </subcellularLocation>
</comment>
<dbReference type="PANTHER" id="PTHR30386:SF26">
    <property type="entry name" value="TRANSPORT PROTEIN COMB"/>
    <property type="match status" value="1"/>
</dbReference>
<feature type="region of interest" description="Disordered" evidence="5">
    <location>
        <begin position="1"/>
        <end position="20"/>
    </location>
</feature>
<feature type="transmembrane region" description="Helical" evidence="6">
    <location>
        <begin position="432"/>
        <end position="449"/>
    </location>
</feature>
<feature type="transmembrane region" description="Helical" evidence="6">
    <location>
        <begin position="393"/>
        <end position="412"/>
    </location>
</feature>
<evidence type="ECO:0000256" key="5">
    <source>
        <dbReference type="SAM" id="MobiDB-lite"/>
    </source>
</evidence>
<feature type="transmembrane region" description="Helical" evidence="6">
    <location>
        <begin position="364"/>
        <end position="387"/>
    </location>
</feature>
<dbReference type="AlphaFoldDB" id="A0A934JQ34"/>
<feature type="transmembrane region" description="Helical" evidence="6">
    <location>
        <begin position="159"/>
        <end position="180"/>
    </location>
</feature>
<feature type="transmembrane region" description="Helical" evidence="6">
    <location>
        <begin position="264"/>
        <end position="282"/>
    </location>
</feature>
<evidence type="ECO:0000256" key="4">
    <source>
        <dbReference type="ARBA" id="ARBA00023136"/>
    </source>
</evidence>
<reference evidence="7" key="1">
    <citation type="submission" date="2020-12" db="EMBL/GenBank/DDBJ databases">
        <title>Marinomonas arctica sp. nov., a psychrotolerant bacterium isolated from the Arctic.</title>
        <authorList>
            <person name="Zhang Y."/>
        </authorList>
    </citation>
    <scope>NUCLEOTIDE SEQUENCE</scope>
    <source>
        <strain evidence="7">C1424</strain>
    </source>
</reference>
<accession>A0A934JQ34</accession>
<dbReference type="InterPro" id="IPR050739">
    <property type="entry name" value="MFP"/>
</dbReference>
<feature type="transmembrane region" description="Helical" evidence="6">
    <location>
        <begin position="192"/>
        <end position="213"/>
    </location>
</feature>
<comment type="caution">
    <text evidence="7">The sequence shown here is derived from an EMBL/GenBank/DDBJ whole genome shotgun (WGS) entry which is preliminary data.</text>
</comment>
<organism evidence="7 8">
    <name type="scientific">Marinomonas transparens</name>
    <dbReference type="NCBI Taxonomy" id="2795388"/>
    <lineage>
        <taxon>Bacteria</taxon>
        <taxon>Pseudomonadati</taxon>
        <taxon>Pseudomonadota</taxon>
        <taxon>Gammaproteobacteria</taxon>
        <taxon>Oceanospirillales</taxon>
        <taxon>Oceanospirillaceae</taxon>
        <taxon>Marinomonas</taxon>
    </lineage>
</organism>
<sequence length="722" mass="81647">MGRSQATQAITTKQSESTADSLGELRDELRLFEGPAALSGAPTWTIEDPLNGRFYRLGWLEMEMLARWHLDSVEAIQQDIQSFTTLQVEQQEIQQFARFLTVHHLLKVTGEKALKGLSEEKLRGKVSPFRWLLKHYLFLRVPVCSPDRFLQRTLPIARFFISKVFFCLTLMAALMGGILVSHQWDAFRHTFLYFFSFEGVVMMGVALFLTKLLHELGHAYSCKFFGGRVATMGVAFLVLWPVLYTDTSGSWRLKNKYQRMMIGAAGVLVEMVVAVWAIFLWSFLADGIWRSLAFMLSTTWVLSLLINLSPFMRFDGYFLLSDFLAMPNLQQRAFAYTRWQLREWLFGFREAPPEVFTATMRKVLLLYSVGTWLYRLLLFVGIALMVYHFAFKVLGIVLFAVEMLVFVLLPVLKEVKEWYARRSNMSMNKNTLLSASVLLVLVCLVFIPWRGEVSAAAILRAEQQSLMFVPEGAQLVELNVVQGASVKQGQRLFRFASPDLQREFQSLEQQRVSLEKQIKVNQFDKQASSSLRVVREELVSLQARLLASSQRMADLSVVAPFDGVVADLSEQFAVGSWLSAGEWLGTVVGQGGNLVEAFIEERDVARIKTGNLARFVPENVSYPEVIVRLDRIEQTVVKRLSSAPELASLYGGKIATNNVPGDSLPHPEKALYRVSLTPIKGGDSLSPSFVMRGQVVVEAEPQSVASRIWQGVYSVLIREASF</sequence>
<keyword evidence="2 6" id="KW-0812">Transmembrane</keyword>
<dbReference type="Proteomes" id="UP000628710">
    <property type="component" value="Unassembled WGS sequence"/>
</dbReference>
<evidence type="ECO:0000256" key="1">
    <source>
        <dbReference type="ARBA" id="ARBA00004167"/>
    </source>
</evidence>
<feature type="transmembrane region" description="Helical" evidence="6">
    <location>
        <begin position="225"/>
        <end position="243"/>
    </location>
</feature>
<feature type="transmembrane region" description="Helical" evidence="6">
    <location>
        <begin position="288"/>
        <end position="308"/>
    </location>
</feature>
<evidence type="ECO:0000313" key="7">
    <source>
        <dbReference type="EMBL" id="MBJ7536151.1"/>
    </source>
</evidence>
<name>A0A934JQ34_9GAMM</name>
<keyword evidence="8" id="KW-1185">Reference proteome</keyword>